<feature type="transmembrane region" description="Helical" evidence="6">
    <location>
        <begin position="207"/>
        <end position="226"/>
    </location>
</feature>
<protein>
    <submittedName>
        <fullName evidence="8">Transporter</fullName>
    </submittedName>
</protein>
<feature type="transmembrane region" description="Helical" evidence="6">
    <location>
        <begin position="238"/>
        <end position="258"/>
    </location>
</feature>
<proteinExistence type="predicted"/>
<keyword evidence="5 6" id="KW-0472">Membrane</keyword>
<dbReference type="InterPro" id="IPR037185">
    <property type="entry name" value="EmrE-like"/>
</dbReference>
<accession>A0A252BVT9</accession>
<feature type="transmembrane region" description="Helical" evidence="6">
    <location>
        <begin position="264"/>
        <end position="283"/>
    </location>
</feature>
<sequence>MSTAVFSARERFTALVQVVGGMLCLQFGSSYAKMLFPTFGAAGMVGLRTFFAAIMLMLFFRSWHSLSRRVLWLVLPYGLSLAAMNYFFYLSLGRLPLGTTVALEFTGPLALSFIHTRRWTDVVWTSLTVLGLVLLLRPESAVRPDPIGIVFALLAALCWALYIIFARNIAGKLPSGQACSLGMLCGGAAVFMPCTIPALWVGIQAPLLLGVSVIVALCSSALPYTLEMQAMQKLSAREFGVLCSLEPVSASLAGAILLHEAPSLLRLCGILCVVLASVGTVLMPQRTKATAPDGPALPE</sequence>
<feature type="transmembrane region" description="Helical" evidence="6">
    <location>
        <begin position="38"/>
        <end position="58"/>
    </location>
</feature>
<keyword evidence="9" id="KW-1185">Reference proteome</keyword>
<evidence type="ECO:0000259" key="7">
    <source>
        <dbReference type="Pfam" id="PF00892"/>
    </source>
</evidence>
<organism evidence="8 9">
    <name type="scientific">Acetobacter okinawensis</name>
    <dbReference type="NCBI Taxonomy" id="1076594"/>
    <lineage>
        <taxon>Bacteria</taxon>
        <taxon>Pseudomonadati</taxon>
        <taxon>Pseudomonadota</taxon>
        <taxon>Alphaproteobacteria</taxon>
        <taxon>Acetobacterales</taxon>
        <taxon>Acetobacteraceae</taxon>
        <taxon>Acetobacter</taxon>
    </lineage>
</organism>
<dbReference type="InterPro" id="IPR050638">
    <property type="entry name" value="AA-Vitamin_Transporters"/>
</dbReference>
<evidence type="ECO:0000313" key="9">
    <source>
        <dbReference type="Proteomes" id="UP000194931"/>
    </source>
</evidence>
<dbReference type="InterPro" id="IPR000620">
    <property type="entry name" value="EamA_dom"/>
</dbReference>
<dbReference type="Proteomes" id="UP000194931">
    <property type="component" value="Unassembled WGS sequence"/>
</dbReference>
<dbReference type="STRING" id="1236501.GCA_000613865_01818"/>
<dbReference type="SUPFAM" id="SSF103481">
    <property type="entry name" value="Multidrug resistance efflux transporter EmrE"/>
    <property type="match status" value="1"/>
</dbReference>
<name>A0A252BVT9_9PROT</name>
<feature type="transmembrane region" description="Helical" evidence="6">
    <location>
        <begin position="148"/>
        <end position="166"/>
    </location>
</feature>
<evidence type="ECO:0000313" key="8">
    <source>
        <dbReference type="EMBL" id="OUJ13064.1"/>
    </source>
</evidence>
<keyword evidence="3 6" id="KW-0812">Transmembrane</keyword>
<dbReference type="PANTHER" id="PTHR32322:SF18">
    <property type="entry name" value="S-ADENOSYLMETHIONINE_S-ADENOSYLHOMOCYSTEINE TRANSPORTER"/>
    <property type="match status" value="1"/>
</dbReference>
<feature type="transmembrane region" description="Helical" evidence="6">
    <location>
        <begin position="70"/>
        <end position="89"/>
    </location>
</feature>
<dbReference type="RefSeq" id="WP_086638793.1">
    <property type="nucleotide sequence ID" value="NZ_JOPJ01000007.1"/>
</dbReference>
<dbReference type="eggNOG" id="COG5006">
    <property type="taxonomic scope" value="Bacteria"/>
</dbReference>
<dbReference type="EMBL" id="JOPJ01000007">
    <property type="protein sequence ID" value="OUJ13064.1"/>
    <property type="molecule type" value="Genomic_DNA"/>
</dbReference>
<gene>
    <name evidence="8" type="ORF">HK26_11990</name>
</gene>
<evidence type="ECO:0000256" key="5">
    <source>
        <dbReference type="ARBA" id="ARBA00023136"/>
    </source>
</evidence>
<comment type="caution">
    <text evidence="8">The sequence shown here is derived from an EMBL/GenBank/DDBJ whole genome shotgun (WGS) entry which is preliminary data.</text>
</comment>
<evidence type="ECO:0000256" key="6">
    <source>
        <dbReference type="SAM" id="Phobius"/>
    </source>
</evidence>
<keyword evidence="2" id="KW-1003">Cell membrane</keyword>
<evidence type="ECO:0000256" key="2">
    <source>
        <dbReference type="ARBA" id="ARBA00022475"/>
    </source>
</evidence>
<reference evidence="9" key="1">
    <citation type="submission" date="2014-06" db="EMBL/GenBank/DDBJ databases">
        <authorList>
            <person name="Winans N.J."/>
            <person name="Newell P.D."/>
            <person name="Douglas A.E."/>
        </authorList>
    </citation>
    <scope>NUCLEOTIDE SEQUENCE [LARGE SCALE GENOMIC DNA]</scope>
</reference>
<evidence type="ECO:0000256" key="3">
    <source>
        <dbReference type="ARBA" id="ARBA00022692"/>
    </source>
</evidence>
<dbReference type="Pfam" id="PF00892">
    <property type="entry name" value="EamA"/>
    <property type="match status" value="1"/>
</dbReference>
<evidence type="ECO:0000256" key="1">
    <source>
        <dbReference type="ARBA" id="ARBA00004651"/>
    </source>
</evidence>
<dbReference type="GO" id="GO:0005886">
    <property type="term" value="C:plasma membrane"/>
    <property type="evidence" value="ECO:0007669"/>
    <property type="project" value="UniProtKB-SubCell"/>
</dbReference>
<keyword evidence="4 6" id="KW-1133">Transmembrane helix</keyword>
<dbReference type="AlphaFoldDB" id="A0A252BVT9"/>
<feature type="transmembrane region" description="Helical" evidence="6">
    <location>
        <begin position="12"/>
        <end position="32"/>
    </location>
</feature>
<comment type="subcellular location">
    <subcellularLocation>
        <location evidence="1">Cell membrane</location>
        <topology evidence="1">Multi-pass membrane protein</topology>
    </subcellularLocation>
</comment>
<dbReference type="PANTHER" id="PTHR32322">
    <property type="entry name" value="INNER MEMBRANE TRANSPORTER"/>
    <property type="match status" value="1"/>
</dbReference>
<evidence type="ECO:0000256" key="4">
    <source>
        <dbReference type="ARBA" id="ARBA00022989"/>
    </source>
</evidence>
<dbReference type="OrthoDB" id="9815120at2"/>
<feature type="domain" description="EamA" evidence="7">
    <location>
        <begin position="147"/>
        <end position="280"/>
    </location>
</feature>
<feature type="transmembrane region" description="Helical" evidence="6">
    <location>
        <begin position="178"/>
        <end position="201"/>
    </location>
</feature>